<proteinExistence type="inferred from homology"/>
<keyword evidence="4 5" id="KW-0560">Oxidoreductase</keyword>
<dbReference type="PIRSF" id="PIRSF000303">
    <property type="entry name" value="Glutathion_perox"/>
    <property type="match status" value="1"/>
</dbReference>
<dbReference type="Proteomes" id="UP001159405">
    <property type="component" value="Unassembled WGS sequence"/>
</dbReference>
<comment type="similarity">
    <text evidence="1 5">Belongs to the glutathione peroxidase family.</text>
</comment>
<dbReference type="InterPro" id="IPR036249">
    <property type="entry name" value="Thioredoxin-like_sf"/>
</dbReference>
<dbReference type="EMBL" id="CALNXK010000162">
    <property type="protein sequence ID" value="CAH3171277.1"/>
    <property type="molecule type" value="Genomic_DNA"/>
</dbReference>
<dbReference type="InterPro" id="IPR000889">
    <property type="entry name" value="Glutathione_peroxidase"/>
</dbReference>
<reference evidence="6 7" key="1">
    <citation type="submission" date="2022-05" db="EMBL/GenBank/DDBJ databases">
        <authorList>
            <consortium name="Genoscope - CEA"/>
            <person name="William W."/>
        </authorList>
    </citation>
    <scope>NUCLEOTIDE SEQUENCE [LARGE SCALE GENOMIC DNA]</scope>
</reference>
<dbReference type="PROSITE" id="PS00763">
    <property type="entry name" value="GLUTATHIONE_PEROXID_2"/>
    <property type="match status" value="1"/>
</dbReference>
<dbReference type="PRINTS" id="PR01011">
    <property type="entry name" value="GLUTPROXDASE"/>
</dbReference>
<evidence type="ECO:0000256" key="2">
    <source>
        <dbReference type="ARBA" id="ARBA00022559"/>
    </source>
</evidence>
<evidence type="ECO:0000313" key="6">
    <source>
        <dbReference type="EMBL" id="CAH3171277.1"/>
    </source>
</evidence>
<dbReference type="Pfam" id="PF00255">
    <property type="entry name" value="GSHPx"/>
    <property type="match status" value="1"/>
</dbReference>
<keyword evidence="3" id="KW-0712">Selenocysteine</keyword>
<dbReference type="SUPFAM" id="SSF52833">
    <property type="entry name" value="Thioredoxin-like"/>
    <property type="match status" value="1"/>
</dbReference>
<evidence type="ECO:0000313" key="7">
    <source>
        <dbReference type="Proteomes" id="UP001159405"/>
    </source>
</evidence>
<protein>
    <recommendedName>
        <fullName evidence="5">Glutathione peroxidase</fullName>
    </recommendedName>
</protein>
<gene>
    <name evidence="6" type="ORF">PLOB_00011718</name>
</gene>
<evidence type="ECO:0000256" key="5">
    <source>
        <dbReference type="RuleBase" id="RU000499"/>
    </source>
</evidence>
<keyword evidence="2 5" id="KW-0575">Peroxidase</keyword>
<evidence type="ECO:0000256" key="1">
    <source>
        <dbReference type="ARBA" id="ARBA00006926"/>
    </source>
</evidence>
<dbReference type="Gene3D" id="3.40.30.10">
    <property type="entry name" value="Glutaredoxin"/>
    <property type="match status" value="1"/>
</dbReference>
<sequence length="139" mass="15723">MKKFSDGKYKCGFTILAFPCNQFHYQEPGANAREIMNGLKYVRPGGGFEPNFPLFQKIQVNGAQEDPIYTFVKSRCPLPGGIVSQAATQILWAPIKSNDISWNFEKILVNHKGNPVKRYLPNTEPFDLIDDIISLLQQC</sequence>
<organism evidence="6 7">
    <name type="scientific">Porites lobata</name>
    <dbReference type="NCBI Taxonomy" id="104759"/>
    <lineage>
        <taxon>Eukaryota</taxon>
        <taxon>Metazoa</taxon>
        <taxon>Cnidaria</taxon>
        <taxon>Anthozoa</taxon>
        <taxon>Hexacorallia</taxon>
        <taxon>Scleractinia</taxon>
        <taxon>Fungiina</taxon>
        <taxon>Poritidae</taxon>
        <taxon>Porites</taxon>
    </lineage>
</organism>
<dbReference type="InterPro" id="IPR029760">
    <property type="entry name" value="GPX_CS"/>
</dbReference>
<evidence type="ECO:0000256" key="4">
    <source>
        <dbReference type="ARBA" id="ARBA00023002"/>
    </source>
</evidence>
<dbReference type="PANTHER" id="PTHR11592">
    <property type="entry name" value="GLUTATHIONE PEROXIDASE"/>
    <property type="match status" value="1"/>
</dbReference>
<accession>A0ABN8R018</accession>
<dbReference type="PANTHER" id="PTHR11592:SF134">
    <property type="entry name" value="PHOSPHOLIPID HYDROPEROXIDE GLUTATHIONE PEROXIDASE"/>
    <property type="match status" value="1"/>
</dbReference>
<dbReference type="PROSITE" id="PS51355">
    <property type="entry name" value="GLUTATHIONE_PEROXID_3"/>
    <property type="match status" value="1"/>
</dbReference>
<keyword evidence="7" id="KW-1185">Reference proteome</keyword>
<name>A0ABN8R018_9CNID</name>
<comment type="caution">
    <text evidence="6">The sequence shown here is derived from an EMBL/GenBank/DDBJ whole genome shotgun (WGS) entry which is preliminary data.</text>
</comment>
<evidence type="ECO:0000256" key="3">
    <source>
        <dbReference type="ARBA" id="ARBA00022933"/>
    </source>
</evidence>